<dbReference type="EMBL" id="BGPR01053148">
    <property type="protein sequence ID" value="GBO29938.1"/>
    <property type="molecule type" value="Genomic_DNA"/>
</dbReference>
<evidence type="ECO:0000313" key="1">
    <source>
        <dbReference type="EMBL" id="GBO29938.1"/>
    </source>
</evidence>
<keyword evidence="2" id="KW-1185">Reference proteome</keyword>
<proteinExistence type="predicted"/>
<protein>
    <submittedName>
        <fullName evidence="1">Uncharacterized protein</fullName>
    </submittedName>
</protein>
<reference evidence="1 2" key="1">
    <citation type="journal article" date="2019" name="Sci. Rep.">
        <title>Orb-weaving spider Araneus ventricosus genome elucidates the spidroin gene catalogue.</title>
        <authorList>
            <person name="Kono N."/>
            <person name="Nakamura H."/>
            <person name="Ohtoshi R."/>
            <person name="Moran D.A.P."/>
            <person name="Shinohara A."/>
            <person name="Yoshida Y."/>
            <person name="Fujiwara M."/>
            <person name="Mori M."/>
            <person name="Tomita M."/>
            <person name="Arakawa K."/>
        </authorList>
    </citation>
    <scope>NUCLEOTIDE SEQUENCE [LARGE SCALE GENOMIC DNA]</scope>
</reference>
<gene>
    <name evidence="1" type="ORF">AVEN_163925_1</name>
</gene>
<dbReference type="AlphaFoldDB" id="A0A4Y2W034"/>
<name>A0A4Y2W034_ARAVE</name>
<accession>A0A4Y2W034</accession>
<comment type="caution">
    <text evidence="1">The sequence shown here is derived from an EMBL/GenBank/DDBJ whole genome shotgun (WGS) entry which is preliminary data.</text>
</comment>
<organism evidence="1 2">
    <name type="scientific">Araneus ventricosus</name>
    <name type="common">Orbweaver spider</name>
    <name type="synonym">Epeira ventricosa</name>
    <dbReference type="NCBI Taxonomy" id="182803"/>
    <lineage>
        <taxon>Eukaryota</taxon>
        <taxon>Metazoa</taxon>
        <taxon>Ecdysozoa</taxon>
        <taxon>Arthropoda</taxon>
        <taxon>Chelicerata</taxon>
        <taxon>Arachnida</taxon>
        <taxon>Araneae</taxon>
        <taxon>Araneomorphae</taxon>
        <taxon>Entelegynae</taxon>
        <taxon>Araneoidea</taxon>
        <taxon>Araneidae</taxon>
        <taxon>Araneus</taxon>
    </lineage>
</organism>
<evidence type="ECO:0000313" key="2">
    <source>
        <dbReference type="Proteomes" id="UP000499080"/>
    </source>
</evidence>
<dbReference type="Proteomes" id="UP000499080">
    <property type="component" value="Unassembled WGS sequence"/>
</dbReference>
<sequence length="120" mass="12989">MNEEVPFFHFWVKSGKISQSIHFFKDNAGSSARTRGATIRTTTLPTNAALNPNYPDSRTESGTKGLMPNICYAAAGTGISVVSGSAKHRNNASRIEPVSHTLDMGYQTPLDLSNVGKYLL</sequence>